<dbReference type="NCBIfam" id="TIGR01766">
    <property type="entry name" value="IS200/IS605 family accessory protein TnpB-like domain"/>
    <property type="match status" value="1"/>
</dbReference>
<keyword evidence="2" id="KW-0815">Transposition</keyword>
<dbReference type="GO" id="GO:0006310">
    <property type="term" value="P:DNA recombination"/>
    <property type="evidence" value="ECO:0007669"/>
    <property type="project" value="UniProtKB-KW"/>
</dbReference>
<feature type="domain" description="Probable transposase IS891/IS1136/IS1341" evidence="5">
    <location>
        <begin position="173"/>
        <end position="288"/>
    </location>
</feature>
<keyword evidence="4" id="KW-0233">DNA recombination</keyword>
<organism evidence="7 8">
    <name type="scientific">Fusobacterium periodonticum</name>
    <dbReference type="NCBI Taxonomy" id="860"/>
    <lineage>
        <taxon>Bacteria</taxon>
        <taxon>Fusobacteriati</taxon>
        <taxon>Fusobacteriota</taxon>
        <taxon>Fusobacteriia</taxon>
        <taxon>Fusobacteriales</taxon>
        <taxon>Fusobacteriaceae</taxon>
        <taxon>Fusobacterium</taxon>
    </lineage>
</organism>
<dbReference type="GO" id="GO:0003677">
    <property type="term" value="F:DNA binding"/>
    <property type="evidence" value="ECO:0007669"/>
    <property type="project" value="UniProtKB-KW"/>
</dbReference>
<dbReference type="Pfam" id="PF01385">
    <property type="entry name" value="OrfB_IS605"/>
    <property type="match status" value="1"/>
</dbReference>
<dbReference type="NCBIfam" id="NF040570">
    <property type="entry name" value="guided_TnpB"/>
    <property type="match status" value="1"/>
</dbReference>
<comment type="similarity">
    <text evidence="1">In the C-terminal section; belongs to the transposase 35 family.</text>
</comment>
<dbReference type="EMBL" id="CP028108">
    <property type="protein sequence ID" value="AVQ25560.1"/>
    <property type="molecule type" value="Genomic_DNA"/>
</dbReference>
<evidence type="ECO:0000259" key="6">
    <source>
        <dbReference type="Pfam" id="PF07282"/>
    </source>
</evidence>
<feature type="domain" description="Cas12f1-like TNB" evidence="6">
    <location>
        <begin position="309"/>
        <end position="387"/>
    </location>
</feature>
<accession>A0AAD0HVB6</accession>
<proteinExistence type="inferred from homology"/>
<evidence type="ECO:0000259" key="5">
    <source>
        <dbReference type="Pfam" id="PF01385"/>
    </source>
</evidence>
<evidence type="ECO:0000256" key="3">
    <source>
        <dbReference type="ARBA" id="ARBA00023125"/>
    </source>
</evidence>
<evidence type="ECO:0000256" key="1">
    <source>
        <dbReference type="ARBA" id="ARBA00008761"/>
    </source>
</evidence>
<evidence type="ECO:0000313" key="8">
    <source>
        <dbReference type="Proteomes" id="UP000241472"/>
    </source>
</evidence>
<dbReference type="AlphaFoldDB" id="A0AAD0HVB6"/>
<reference evidence="7 8" key="1">
    <citation type="submission" date="2018-03" db="EMBL/GenBank/DDBJ databases">
        <title>Complete Fusobacterium genomes using hybrid Minion sequencing.</title>
        <authorList>
            <person name="Slade D.J."/>
            <person name="Lahmers K."/>
        </authorList>
    </citation>
    <scope>NUCLEOTIDE SEQUENCE [LARGE SCALE GENOMIC DNA]</scope>
    <source>
        <strain evidence="7 8">2_1_31</strain>
    </source>
</reference>
<name>A0AAD0HVB6_9FUSO</name>
<dbReference type="Proteomes" id="UP000241472">
    <property type="component" value="Chromosome"/>
</dbReference>
<evidence type="ECO:0000313" key="7">
    <source>
        <dbReference type="EMBL" id="AVQ25560.1"/>
    </source>
</evidence>
<evidence type="ECO:0000256" key="2">
    <source>
        <dbReference type="ARBA" id="ARBA00022578"/>
    </source>
</evidence>
<sequence length="414" mass="48595">MYLTLKQQVKHLSKKEFRNLKYLCHIAKNLKNQAIYNVRQHYFKNKKYLSYNENYKMLKNSENYKKLNSNMAQQILKEVDESFKSFFALLKLTKTGQYNGKIKLPNYLAKDGFTTLVIGFVRLKDDMLIVPYSNSFRKAHNEIAIKLSPVLKDKKIKEIRIIPKQHSRYFEIQYTYEIEEIQRELNKENVLGIDLGIDNFCTCVTNAGASFIIDGRKLKSINQYYNKINAKLQSIKDKQKIERTTLRQKRITRKRNNRINDYLSKAARTIVNYCLNNDIGKLVLGYSEDFQRKSNIGSINNQNFVNIPYGKLRDKLIYLCKLYGIEFKLQEESYTSKASFFDGDEIPIYDKENLQEYIFSGKRIKRGLYQTSEGKLINADCNGALNILRKSKVVDLSVLYNRGELNTPKRIRVV</sequence>
<keyword evidence="3" id="KW-0238">DNA-binding</keyword>
<gene>
    <name evidence="7" type="ORF">C4N17_07580</name>
</gene>
<evidence type="ECO:0000256" key="4">
    <source>
        <dbReference type="ARBA" id="ARBA00023172"/>
    </source>
</evidence>
<dbReference type="KEGG" id="fpei:C4N17_07580"/>
<dbReference type="InterPro" id="IPR010095">
    <property type="entry name" value="Cas12f1-like_TNB"/>
</dbReference>
<protein>
    <submittedName>
        <fullName evidence="7">Transposase</fullName>
    </submittedName>
</protein>
<dbReference type="GO" id="GO:0032196">
    <property type="term" value="P:transposition"/>
    <property type="evidence" value="ECO:0007669"/>
    <property type="project" value="UniProtKB-KW"/>
</dbReference>
<dbReference type="RefSeq" id="WP_106878927.1">
    <property type="nucleotide sequence ID" value="NZ_CP028108.1"/>
</dbReference>
<dbReference type="Pfam" id="PF07282">
    <property type="entry name" value="Cas12f1-like_TNB"/>
    <property type="match status" value="1"/>
</dbReference>
<dbReference type="InterPro" id="IPR001959">
    <property type="entry name" value="Transposase"/>
</dbReference>